<feature type="coiled-coil region" evidence="6">
    <location>
        <begin position="146"/>
        <end position="223"/>
    </location>
</feature>
<dbReference type="PROSITE" id="PS51935">
    <property type="entry name" value="NLPC_P60"/>
    <property type="match status" value="1"/>
</dbReference>
<dbReference type="Gene3D" id="3.90.1720.10">
    <property type="entry name" value="endopeptidase domain like (from Nostoc punctiforme)"/>
    <property type="match status" value="1"/>
</dbReference>
<protein>
    <submittedName>
        <fullName evidence="9">NlpC/P60 family protein</fullName>
    </submittedName>
</protein>
<feature type="region of interest" description="Disordered" evidence="7">
    <location>
        <begin position="230"/>
        <end position="257"/>
    </location>
</feature>
<keyword evidence="10" id="KW-1185">Reference proteome</keyword>
<evidence type="ECO:0000256" key="6">
    <source>
        <dbReference type="SAM" id="Coils"/>
    </source>
</evidence>
<dbReference type="InterPro" id="IPR000064">
    <property type="entry name" value="NLP_P60_dom"/>
</dbReference>
<evidence type="ECO:0000256" key="3">
    <source>
        <dbReference type="ARBA" id="ARBA00022729"/>
    </source>
</evidence>
<organism evidence="9 10">
    <name type="scientific">Phoenicibacter congonensis</name>
    <dbReference type="NCBI Taxonomy" id="1944646"/>
    <lineage>
        <taxon>Bacteria</taxon>
        <taxon>Bacillati</taxon>
        <taxon>Actinomycetota</taxon>
        <taxon>Coriobacteriia</taxon>
        <taxon>Eggerthellales</taxon>
        <taxon>Eggerthellaceae</taxon>
        <taxon>Phoenicibacter</taxon>
    </lineage>
</organism>
<dbReference type="Pfam" id="PF00877">
    <property type="entry name" value="NLPC_P60"/>
    <property type="match status" value="1"/>
</dbReference>
<evidence type="ECO:0000256" key="1">
    <source>
        <dbReference type="ARBA" id="ARBA00007074"/>
    </source>
</evidence>
<dbReference type="Proteomes" id="UP001168575">
    <property type="component" value="Unassembled WGS sequence"/>
</dbReference>
<comment type="caution">
    <text evidence="9">The sequence shown here is derived from an EMBL/GenBank/DDBJ whole genome shotgun (WGS) entry which is preliminary data.</text>
</comment>
<sequence length="364" mass="38633">MKTTISEANIIKKAGAVGASFLLAAGLTVPVTLTTSIAANTATVAYAEESAQEQAEAALAKLQSLESQMGEAENVYNQAVMDKEAAEKKVQEAQTRIDQCNEEMKANQAKLGSRAKSMYRSGSSSMLDLVLGSTTFTEFATNWGILETLNQKDADLIAESKSLRQEITEQKATLEEQQKIAEQKEAEAAKTYQESQSLVSSQKEIYDNLSAEAQAELEAARNAQTYAEQTNTNTNTNNGGSNDGGGSYSGDSSSQSVDDGTVLGRAYAEVGKPYVWGGVGPSGYDCSGFVSYCLTGSHTRIGTTTTFMGYPRVSDPQVGDLVVNSGHVAIYLGGGQIIHAANPSAGVCVTSISWMGGDYIFVRY</sequence>
<dbReference type="SUPFAM" id="SSF54001">
    <property type="entry name" value="Cysteine proteinases"/>
    <property type="match status" value="1"/>
</dbReference>
<evidence type="ECO:0000256" key="4">
    <source>
        <dbReference type="ARBA" id="ARBA00022801"/>
    </source>
</evidence>
<gene>
    <name evidence="9" type="ORF">Q3982_06915</name>
</gene>
<dbReference type="GO" id="GO:0006508">
    <property type="term" value="P:proteolysis"/>
    <property type="evidence" value="ECO:0007669"/>
    <property type="project" value="UniProtKB-KW"/>
</dbReference>
<name>A0AA43RIF9_9ACTN</name>
<comment type="similarity">
    <text evidence="1">Belongs to the peptidase C40 family.</text>
</comment>
<dbReference type="PANTHER" id="PTHR47053:SF1">
    <property type="entry name" value="MUREIN DD-ENDOPEPTIDASE MEPH-RELATED"/>
    <property type="match status" value="1"/>
</dbReference>
<keyword evidence="3" id="KW-0732">Signal</keyword>
<dbReference type="AlphaFoldDB" id="A0AA43RIF9"/>
<dbReference type="InterPro" id="IPR038765">
    <property type="entry name" value="Papain-like_cys_pep_sf"/>
</dbReference>
<evidence type="ECO:0000256" key="5">
    <source>
        <dbReference type="ARBA" id="ARBA00022807"/>
    </source>
</evidence>
<feature type="domain" description="NlpC/P60" evidence="8">
    <location>
        <begin position="256"/>
        <end position="364"/>
    </location>
</feature>
<evidence type="ECO:0000256" key="7">
    <source>
        <dbReference type="SAM" id="MobiDB-lite"/>
    </source>
</evidence>
<keyword evidence="4" id="KW-0378">Hydrolase</keyword>
<evidence type="ECO:0000313" key="9">
    <source>
        <dbReference type="EMBL" id="MDO4842388.1"/>
    </source>
</evidence>
<accession>A0AA43RIF9</accession>
<evidence type="ECO:0000259" key="8">
    <source>
        <dbReference type="PROSITE" id="PS51935"/>
    </source>
</evidence>
<dbReference type="Pfam" id="PF24568">
    <property type="entry name" value="CC_PcsB"/>
    <property type="match status" value="1"/>
</dbReference>
<proteinExistence type="inferred from homology"/>
<evidence type="ECO:0000256" key="2">
    <source>
        <dbReference type="ARBA" id="ARBA00022670"/>
    </source>
</evidence>
<evidence type="ECO:0000313" key="10">
    <source>
        <dbReference type="Proteomes" id="UP001168575"/>
    </source>
</evidence>
<dbReference type="Gene3D" id="6.10.250.3150">
    <property type="match status" value="1"/>
</dbReference>
<dbReference type="GO" id="GO:0008234">
    <property type="term" value="F:cysteine-type peptidase activity"/>
    <property type="evidence" value="ECO:0007669"/>
    <property type="project" value="UniProtKB-KW"/>
</dbReference>
<feature type="compositionally biased region" description="Low complexity" evidence="7">
    <location>
        <begin position="230"/>
        <end position="240"/>
    </location>
</feature>
<dbReference type="InterPro" id="IPR051202">
    <property type="entry name" value="Peptidase_C40"/>
</dbReference>
<keyword evidence="5" id="KW-0788">Thiol protease</keyword>
<dbReference type="PANTHER" id="PTHR47053">
    <property type="entry name" value="MUREIN DD-ENDOPEPTIDASE MEPH-RELATED"/>
    <property type="match status" value="1"/>
</dbReference>
<feature type="coiled-coil region" evidence="6">
    <location>
        <begin position="48"/>
        <end position="110"/>
    </location>
</feature>
<dbReference type="EMBL" id="JAUMVS010000155">
    <property type="protein sequence ID" value="MDO4842388.1"/>
    <property type="molecule type" value="Genomic_DNA"/>
</dbReference>
<keyword evidence="6" id="KW-0175">Coiled coil</keyword>
<keyword evidence="2" id="KW-0645">Protease</keyword>
<reference evidence="9" key="1">
    <citation type="submission" date="2023-07" db="EMBL/GenBank/DDBJ databases">
        <title>Between Cages and Wild: Unraveling the Impact of Captivity on Animal Microbiomes and Antimicrobial Resistance.</title>
        <authorList>
            <person name="Schmartz G.P."/>
            <person name="Rehner J."/>
            <person name="Schuff M.J."/>
            <person name="Becker S.L."/>
            <person name="Kravczyk M."/>
            <person name="Gurevich A."/>
            <person name="Francke R."/>
            <person name="Mueller R."/>
            <person name="Keller V."/>
            <person name="Keller A."/>
        </authorList>
    </citation>
    <scope>NUCLEOTIDE SEQUENCE</scope>
    <source>
        <strain evidence="9">S12M_St_49</strain>
    </source>
</reference>
<dbReference type="InterPro" id="IPR057309">
    <property type="entry name" value="PcsB_CC"/>
</dbReference>